<accession>A0AA35KJK8</accession>
<gene>
    <name evidence="13" type="ORF">PODLI_1B016706</name>
</gene>
<keyword evidence="14" id="KW-1185">Reference proteome</keyword>
<reference evidence="13" key="1">
    <citation type="submission" date="2022-12" db="EMBL/GenBank/DDBJ databases">
        <authorList>
            <person name="Alioto T."/>
            <person name="Alioto T."/>
            <person name="Gomez Garrido J."/>
        </authorList>
    </citation>
    <scope>NUCLEOTIDE SEQUENCE</scope>
</reference>
<dbReference type="PANTHER" id="PTHR16551:SF1">
    <property type="entry name" value="AGOUTI-SIGNALING PROTEIN"/>
    <property type="match status" value="1"/>
</dbReference>
<feature type="disulfide bond" evidence="9">
    <location>
        <begin position="151"/>
        <end position="172"/>
    </location>
</feature>
<dbReference type="GO" id="GO:0031779">
    <property type="term" value="F:melanocortin receptor binding"/>
    <property type="evidence" value="ECO:0007669"/>
    <property type="project" value="TreeGrafter"/>
</dbReference>
<evidence type="ECO:0000256" key="4">
    <source>
        <dbReference type="ARBA" id="ARBA00022729"/>
    </source>
</evidence>
<keyword evidence="3" id="KW-0964">Secreted</keyword>
<evidence type="ECO:0000256" key="1">
    <source>
        <dbReference type="ARBA" id="ARBA00004613"/>
    </source>
</evidence>
<dbReference type="GO" id="GO:0009755">
    <property type="term" value="P:hormone-mediated signaling pathway"/>
    <property type="evidence" value="ECO:0007669"/>
    <property type="project" value="InterPro"/>
</dbReference>
<evidence type="ECO:0000256" key="10">
    <source>
        <dbReference type="SAM" id="MobiDB-lite"/>
    </source>
</evidence>
<evidence type="ECO:0000256" key="7">
    <source>
        <dbReference type="ARBA" id="ARBA00023180"/>
    </source>
</evidence>
<feature type="region of interest" description="Disordered" evidence="10">
    <location>
        <begin position="104"/>
        <end position="130"/>
    </location>
</feature>
<feature type="disulfide bond" evidence="9">
    <location>
        <begin position="133"/>
        <end position="148"/>
    </location>
</feature>
<keyword evidence="11" id="KW-0812">Transmembrane</keyword>
<evidence type="ECO:0000256" key="8">
    <source>
        <dbReference type="ARBA" id="ARBA00033432"/>
    </source>
</evidence>
<feature type="transmembrane region" description="Helical" evidence="11">
    <location>
        <begin position="46"/>
        <end position="66"/>
    </location>
</feature>
<keyword evidence="6 9" id="KW-1015">Disulfide bond</keyword>
<name>A0AA35KJK8_9SAUR</name>
<evidence type="ECO:0000256" key="5">
    <source>
        <dbReference type="ARBA" id="ARBA00022854"/>
    </source>
</evidence>
<keyword evidence="5" id="KW-0960">Knottin</keyword>
<keyword evidence="11" id="KW-1133">Transmembrane helix</keyword>
<dbReference type="InterPro" id="IPR027300">
    <property type="entry name" value="Agouti_dom"/>
</dbReference>
<dbReference type="InterPro" id="IPR007733">
    <property type="entry name" value="Agouti"/>
</dbReference>
<protein>
    <recommendedName>
        <fullName evidence="2">Agouti-signaling protein</fullName>
    </recommendedName>
    <alternativeName>
        <fullName evidence="8">Agouti switch protein</fullName>
    </alternativeName>
</protein>
<feature type="disulfide bond" evidence="9">
    <location>
        <begin position="156"/>
        <end position="163"/>
    </location>
</feature>
<dbReference type="GO" id="GO:0005184">
    <property type="term" value="F:neuropeptide hormone activity"/>
    <property type="evidence" value="ECO:0007669"/>
    <property type="project" value="TreeGrafter"/>
</dbReference>
<feature type="disulfide bond" evidence="9">
    <location>
        <begin position="147"/>
        <end position="165"/>
    </location>
</feature>
<dbReference type="GO" id="GO:0032438">
    <property type="term" value="P:melanosome organization"/>
    <property type="evidence" value="ECO:0007669"/>
    <property type="project" value="TreeGrafter"/>
</dbReference>
<dbReference type="InterPro" id="IPR036836">
    <property type="entry name" value="Agouti_dom_sf"/>
</dbReference>
<evidence type="ECO:0000256" key="6">
    <source>
        <dbReference type="ARBA" id="ARBA00023157"/>
    </source>
</evidence>
<dbReference type="SUPFAM" id="SSF57055">
    <property type="entry name" value="Agouti-related protein"/>
    <property type="match status" value="1"/>
</dbReference>
<sequence length="172" mass="20238">MFHIKMWHCASEFSRMEKCPRVEIYYWRGQRSPRELLQRRMEYRNFLLGFLLSCTLLITSYSYMVFEEKQNAINSTVNSNKIKFPDLPPISIVDLTKTSLKLSRNEAEKRKSMKKKAQQKKPPQPRPPPPPNCVPTWSSCKPPSRPCCDFCAFCHCRLFQTVCYCRMGNPNC</sequence>
<keyword evidence="4" id="KW-0732">Signal</keyword>
<feature type="domain" description="Agouti" evidence="12">
    <location>
        <begin position="133"/>
        <end position="172"/>
    </location>
</feature>
<dbReference type="Proteomes" id="UP001178461">
    <property type="component" value="Chromosome 6"/>
</dbReference>
<evidence type="ECO:0000256" key="11">
    <source>
        <dbReference type="SAM" id="Phobius"/>
    </source>
</evidence>
<evidence type="ECO:0000313" key="14">
    <source>
        <dbReference type="Proteomes" id="UP001178461"/>
    </source>
</evidence>
<dbReference type="PANTHER" id="PTHR16551">
    <property type="entry name" value="AGOUTI RELATED"/>
    <property type="match status" value="1"/>
</dbReference>
<dbReference type="PROSITE" id="PS60024">
    <property type="entry name" value="AGOUTI_1"/>
    <property type="match status" value="1"/>
</dbReference>
<evidence type="ECO:0000259" key="12">
    <source>
        <dbReference type="PROSITE" id="PS51150"/>
    </source>
</evidence>
<feature type="disulfide bond" evidence="9">
    <location>
        <begin position="140"/>
        <end position="154"/>
    </location>
</feature>
<evidence type="ECO:0000256" key="3">
    <source>
        <dbReference type="ARBA" id="ARBA00022525"/>
    </source>
</evidence>
<dbReference type="SMART" id="SM00792">
    <property type="entry name" value="Agouti"/>
    <property type="match status" value="1"/>
</dbReference>
<comment type="subcellular location">
    <subcellularLocation>
        <location evidence="1">Secreted</location>
    </subcellularLocation>
</comment>
<dbReference type="AlphaFoldDB" id="A0AA35KJK8"/>
<keyword evidence="11" id="KW-0472">Membrane</keyword>
<dbReference type="PROSITE" id="PS51150">
    <property type="entry name" value="AGOUTI_2"/>
    <property type="match status" value="1"/>
</dbReference>
<dbReference type="Pfam" id="PF05039">
    <property type="entry name" value="Agouti"/>
    <property type="match status" value="1"/>
</dbReference>
<keyword evidence="7" id="KW-0325">Glycoprotein</keyword>
<organism evidence="13 14">
    <name type="scientific">Podarcis lilfordi</name>
    <name type="common">Lilford's wall lizard</name>
    <dbReference type="NCBI Taxonomy" id="74358"/>
    <lineage>
        <taxon>Eukaryota</taxon>
        <taxon>Metazoa</taxon>
        <taxon>Chordata</taxon>
        <taxon>Craniata</taxon>
        <taxon>Vertebrata</taxon>
        <taxon>Euteleostomi</taxon>
        <taxon>Lepidosauria</taxon>
        <taxon>Squamata</taxon>
        <taxon>Bifurcata</taxon>
        <taxon>Unidentata</taxon>
        <taxon>Episquamata</taxon>
        <taxon>Laterata</taxon>
        <taxon>Lacertibaenia</taxon>
        <taxon>Lacertidae</taxon>
        <taxon>Podarcis</taxon>
    </lineage>
</organism>
<dbReference type="Gene3D" id="4.10.760.10">
    <property type="entry name" value="Agouti domain"/>
    <property type="match status" value="1"/>
</dbReference>
<evidence type="ECO:0000256" key="2">
    <source>
        <dbReference type="ARBA" id="ARBA00017885"/>
    </source>
</evidence>
<evidence type="ECO:0000313" key="13">
    <source>
        <dbReference type="EMBL" id="CAI5778068.1"/>
    </source>
</evidence>
<evidence type="ECO:0000256" key="9">
    <source>
        <dbReference type="PROSITE-ProRule" id="PRU00494"/>
    </source>
</evidence>
<dbReference type="EMBL" id="OX395131">
    <property type="protein sequence ID" value="CAI5778068.1"/>
    <property type="molecule type" value="Genomic_DNA"/>
</dbReference>
<proteinExistence type="predicted"/>
<dbReference type="GO" id="GO:0005615">
    <property type="term" value="C:extracellular space"/>
    <property type="evidence" value="ECO:0007669"/>
    <property type="project" value="TreeGrafter"/>
</dbReference>